<accession>F5IX62</accession>
<dbReference type="InterPro" id="IPR000801">
    <property type="entry name" value="Esterase-like"/>
</dbReference>
<keyword evidence="3" id="KW-1185">Reference proteome</keyword>
<evidence type="ECO:0000256" key="1">
    <source>
        <dbReference type="SAM" id="SignalP"/>
    </source>
</evidence>
<dbReference type="GO" id="GO:0016747">
    <property type="term" value="F:acyltransferase activity, transferring groups other than amino-acyl groups"/>
    <property type="evidence" value="ECO:0007669"/>
    <property type="project" value="TreeGrafter"/>
</dbReference>
<evidence type="ECO:0008006" key="4">
    <source>
        <dbReference type="Google" id="ProtNLM"/>
    </source>
</evidence>
<dbReference type="PANTHER" id="PTHR48098:SF1">
    <property type="entry name" value="DIACYLGLYCEROL ACYLTRANSFERASE_MYCOLYLTRANSFERASE AG85A"/>
    <property type="match status" value="1"/>
</dbReference>
<dbReference type="Gene3D" id="3.40.50.1820">
    <property type="entry name" value="alpha/beta hydrolase"/>
    <property type="match status" value="2"/>
</dbReference>
<dbReference type="AlphaFoldDB" id="F5IX62"/>
<feature type="chain" id="PRO_5003324128" description="Esterase" evidence="1">
    <location>
        <begin position="21"/>
        <end position="657"/>
    </location>
</feature>
<dbReference type="Pfam" id="PF00756">
    <property type="entry name" value="Esterase"/>
    <property type="match status" value="2"/>
</dbReference>
<dbReference type="HOGENOM" id="CLU_015241_1_0_10"/>
<reference evidence="2 3" key="1">
    <citation type="submission" date="2011-04" db="EMBL/GenBank/DDBJ databases">
        <title>The Genome Sequence of Dysgonomonas gadei ATCC BAA-286.</title>
        <authorList>
            <consortium name="The Broad Institute Genome Sequencing Platform"/>
            <person name="Earl A."/>
            <person name="Ward D."/>
            <person name="Feldgarden M."/>
            <person name="Gevers D."/>
            <person name="Pudlo N."/>
            <person name="Martens E."/>
            <person name="Allen-Vercoe E."/>
            <person name="Young S.K."/>
            <person name="Zeng Q."/>
            <person name="Gargeya S."/>
            <person name="Fitzgerald M."/>
            <person name="Haas B."/>
            <person name="Abouelleil A."/>
            <person name="Alvarado L."/>
            <person name="Arachchi H.M."/>
            <person name="Berlin A."/>
            <person name="Brown A."/>
            <person name="Chapman S.B."/>
            <person name="Chen Z."/>
            <person name="Dunbar C."/>
            <person name="Freedman E."/>
            <person name="Gearin G."/>
            <person name="Gellesch M."/>
            <person name="Goldberg J."/>
            <person name="Griggs A."/>
            <person name="Gujja S."/>
            <person name="Heiman D."/>
            <person name="Howarth C."/>
            <person name="Larson L."/>
            <person name="Lui A."/>
            <person name="MacDonald P.J.P."/>
            <person name="Mehta T."/>
            <person name="Montmayeur A."/>
            <person name="Murphy C."/>
            <person name="Neiman D."/>
            <person name="Pearson M."/>
            <person name="Priest M."/>
            <person name="Roberts A."/>
            <person name="Saif S."/>
            <person name="Shea T."/>
            <person name="Shenoy N."/>
            <person name="Sisk P."/>
            <person name="Stolte C."/>
            <person name="Sykes S."/>
            <person name="Yandava C."/>
            <person name="Wortman J."/>
            <person name="Nusbaum C."/>
            <person name="Birren B."/>
        </authorList>
    </citation>
    <scope>NUCLEOTIDE SEQUENCE [LARGE SCALE GENOMIC DNA]</scope>
    <source>
        <strain evidence="2 3">ATCC BAA-286</strain>
    </source>
</reference>
<evidence type="ECO:0000313" key="2">
    <source>
        <dbReference type="EMBL" id="EGK02409.1"/>
    </source>
</evidence>
<dbReference type="CDD" id="cd02858">
    <property type="entry name" value="E_set_Esterase_N"/>
    <property type="match status" value="1"/>
</dbReference>
<sequence length="657" mass="74141">MKNILLLCLLIWGFSISTNSQNFLSTPEGYNIPRTGIAHGKIDTITYPSATVGTDRRALIYTPPGYSRNKKYPTLYLLHGIGGDEKEWLNQGNPQVILDNLYADKKIAPMIVILPNGRAMKDDRAIGNIMEASKVQAFATFEKDLLGDLIPYVEKKFSVLKNRENRALAGLSMGGGQTLNFGLGNLDKFAWVGGFSSAPNTKEPQMLLPDPEKAKTSLKLLWISCGDKDGLLNISKRTHEYLAHNQIPHIYQVIPDGYHDFKIWKQNLYMFSQLLFKPVTTELIDLYSNIPNEHPVAVPASTNVPGAQYPQILPDNKILFRIKAPDAQKVQVDLGRKYDMVKEEEGSWAITTDPIAEGFHYYSILINGVAVCDPGSQTFYGMSRMASGIEIPEKEVDYYNIKDIPHGQIRQVRYYSNITKAWRRAFVYTPAGYDTNISERYPVMYLQHGGGEDETGWWNQGKMDAILDNLIAEGQAKPMIVVMDNGYAIDPDNNKRQSGQGLRGLFQNKTLENVFIQEIIPMIDKEFRTISDRDHRAMAGLSMGGFQSFQIAMSNIDKFAYVGGFSGGGLIQQDSVEFSKMYDGVWADVNAFNQKMKVVYLSIGTDEPTNMYQTVNSFHKEMEKTGIKHVYYESPGTSHEWLTWRRSLYQFAGLIFK</sequence>
<dbReference type="SUPFAM" id="SSF53474">
    <property type="entry name" value="alpha/beta-Hydrolases"/>
    <property type="match status" value="2"/>
</dbReference>
<dbReference type="OrthoDB" id="9803578at2"/>
<gene>
    <name evidence="2" type="ORF">HMPREF9455_01679</name>
</gene>
<dbReference type="InterPro" id="IPR029058">
    <property type="entry name" value="AB_hydrolase_fold"/>
</dbReference>
<dbReference type="InterPro" id="IPR050583">
    <property type="entry name" value="Mycobacterial_A85_antigen"/>
</dbReference>
<comment type="caution">
    <text evidence="2">The sequence shown here is derived from an EMBL/GenBank/DDBJ whole genome shotgun (WGS) entry which is preliminary data.</text>
</comment>
<keyword evidence="1" id="KW-0732">Signal</keyword>
<dbReference type="SUPFAM" id="SSF81296">
    <property type="entry name" value="E set domains"/>
    <property type="match status" value="1"/>
</dbReference>
<proteinExistence type="predicted"/>
<dbReference type="eggNOG" id="COG2382">
    <property type="taxonomic scope" value="Bacteria"/>
</dbReference>
<dbReference type="Proteomes" id="UP000004913">
    <property type="component" value="Unassembled WGS sequence"/>
</dbReference>
<evidence type="ECO:0000313" key="3">
    <source>
        <dbReference type="Proteomes" id="UP000004913"/>
    </source>
</evidence>
<dbReference type="RefSeq" id="WP_006799194.1">
    <property type="nucleotide sequence ID" value="NZ_GL891981.1"/>
</dbReference>
<dbReference type="EMBL" id="ADLV01000018">
    <property type="protein sequence ID" value="EGK02409.1"/>
    <property type="molecule type" value="Genomic_DNA"/>
</dbReference>
<protein>
    <recommendedName>
        <fullName evidence="4">Esterase</fullName>
    </recommendedName>
</protein>
<organism evidence="2 3">
    <name type="scientific">Dysgonomonas gadei ATCC BAA-286</name>
    <dbReference type="NCBI Taxonomy" id="742766"/>
    <lineage>
        <taxon>Bacteria</taxon>
        <taxon>Pseudomonadati</taxon>
        <taxon>Bacteroidota</taxon>
        <taxon>Bacteroidia</taxon>
        <taxon>Bacteroidales</taxon>
        <taxon>Dysgonomonadaceae</taxon>
        <taxon>Dysgonomonas</taxon>
    </lineage>
</organism>
<dbReference type="STRING" id="742766.HMPREF9455_01679"/>
<dbReference type="InterPro" id="IPR014756">
    <property type="entry name" value="Ig_E-set"/>
</dbReference>
<dbReference type="Gene3D" id="2.60.40.10">
    <property type="entry name" value="Immunoglobulins"/>
    <property type="match status" value="1"/>
</dbReference>
<dbReference type="InterPro" id="IPR013783">
    <property type="entry name" value="Ig-like_fold"/>
</dbReference>
<feature type="signal peptide" evidence="1">
    <location>
        <begin position="1"/>
        <end position="20"/>
    </location>
</feature>
<dbReference type="PANTHER" id="PTHR48098">
    <property type="entry name" value="ENTEROCHELIN ESTERASE-RELATED"/>
    <property type="match status" value="1"/>
</dbReference>
<name>F5IX62_9BACT</name>